<reference evidence="2" key="1">
    <citation type="submission" date="2020-05" db="EMBL/GenBank/DDBJ databases">
        <title>Mycena genomes resolve the evolution of fungal bioluminescence.</title>
        <authorList>
            <person name="Tsai I.J."/>
        </authorList>
    </citation>
    <scope>NUCLEOTIDE SEQUENCE</scope>
    <source>
        <strain evidence="2">171206Taipei</strain>
    </source>
</reference>
<evidence type="ECO:0000313" key="3">
    <source>
        <dbReference type="Proteomes" id="UP000636479"/>
    </source>
</evidence>
<accession>A0A8H6TFT5</accession>
<dbReference type="GeneID" id="59341195"/>
<gene>
    <name evidence="2" type="ORF">MIND_00176100</name>
</gene>
<keyword evidence="1" id="KW-0472">Membrane</keyword>
<sequence>MAPPPVRQSRLPAPCSLLALPRHLLRCSALESLVHTRSSTGGGSGRVLSDYGLRRKYWTFLDERQRGDWRKWRGPQRAEEGMAELDRVQASLSEQTPYISIVIVMAIVTATITVTITATVTATVL</sequence>
<dbReference type="Proteomes" id="UP000636479">
    <property type="component" value="Unassembled WGS sequence"/>
</dbReference>
<organism evidence="2 3">
    <name type="scientific">Mycena indigotica</name>
    <dbReference type="NCBI Taxonomy" id="2126181"/>
    <lineage>
        <taxon>Eukaryota</taxon>
        <taxon>Fungi</taxon>
        <taxon>Dikarya</taxon>
        <taxon>Basidiomycota</taxon>
        <taxon>Agaricomycotina</taxon>
        <taxon>Agaricomycetes</taxon>
        <taxon>Agaricomycetidae</taxon>
        <taxon>Agaricales</taxon>
        <taxon>Marasmiineae</taxon>
        <taxon>Mycenaceae</taxon>
        <taxon>Mycena</taxon>
    </lineage>
</organism>
<evidence type="ECO:0000256" key="1">
    <source>
        <dbReference type="SAM" id="Phobius"/>
    </source>
</evidence>
<keyword evidence="1" id="KW-1133">Transmembrane helix</keyword>
<name>A0A8H6TFT5_9AGAR</name>
<keyword evidence="1" id="KW-0812">Transmembrane</keyword>
<feature type="transmembrane region" description="Helical" evidence="1">
    <location>
        <begin position="98"/>
        <end position="122"/>
    </location>
</feature>
<keyword evidence="3" id="KW-1185">Reference proteome</keyword>
<protein>
    <submittedName>
        <fullName evidence="2">Uncharacterized protein</fullName>
    </submittedName>
</protein>
<dbReference type="EMBL" id="JACAZF010000001">
    <property type="protein sequence ID" value="KAF7316566.1"/>
    <property type="molecule type" value="Genomic_DNA"/>
</dbReference>
<dbReference type="AlphaFoldDB" id="A0A8H6TFT5"/>
<dbReference type="RefSeq" id="XP_037226589.1">
    <property type="nucleotide sequence ID" value="XM_037358679.1"/>
</dbReference>
<proteinExistence type="predicted"/>
<evidence type="ECO:0000313" key="2">
    <source>
        <dbReference type="EMBL" id="KAF7316566.1"/>
    </source>
</evidence>
<comment type="caution">
    <text evidence="2">The sequence shown here is derived from an EMBL/GenBank/DDBJ whole genome shotgun (WGS) entry which is preliminary data.</text>
</comment>